<accession>M0H8N2</accession>
<dbReference type="EMBL" id="AOLJ01000017">
    <property type="protein sequence ID" value="ELZ80158.1"/>
    <property type="molecule type" value="Genomic_DNA"/>
</dbReference>
<dbReference type="Gene3D" id="3.40.50.300">
    <property type="entry name" value="P-loop containing nucleotide triphosphate hydrolases"/>
    <property type="match status" value="2"/>
</dbReference>
<keyword evidence="1" id="KW-0547">Nucleotide-binding</keyword>
<gene>
    <name evidence="1" type="ORF">C454_11111</name>
</gene>
<dbReference type="PANTHER" id="PTHR30121">
    <property type="entry name" value="UNCHARACTERIZED PROTEIN YJGR-RELATED"/>
    <property type="match status" value="1"/>
</dbReference>
<sequence length="673" mass="77080">MVNAVIDEKLIQLLQNTEFEPEPQLLKLVKAATITENTHLQKQVRKLLEAKIAEYHENPFNTTPSSSSFSPRDGIALGECNGRRATLEEDQLTRHLLAVGQSGSGKTTLFYNLVSQLDKPFWAFDLKQDYRHLLEEDGELLVLPWSELKFNPLKPPPGVMPRRWAQVFVEMFGHSTSLLSASKNYLLKQTVFLYKLYGLFVETGEPYPSLHELETLIKKDRLNPTSKTANYRDTVLNRIEAMNLVAGTIFDCSEGYPIEELLQRNVVFEFDGLSRDIQNFLMETLFAYVYTYRVAQNHRNQGLQHVFLLDEGKRVFSVYKERQDAAGLPEIDELTAKMREFGEGLIVGDQEATKLTDSIKANTYTKFLLPSGDYKQFQAIAQSLNLTTQQKQAAYNLDIGEAVLQTGNQPPVRLQLDNFHLNKDVSDKELQRLQAENWEDLDSRSRETTPEYTQVVAPGRSEKLEEPEILEDPTNETGLSSDGKQFLEDLVENPFTQLTERYEQFPSTYKGNKAKNEVVDAGLAIERNVKTGQGKRKLLQLTKKGRKHAENTLGLDTNSRGRGGIVHQYWQHHIKHLFKEAGWAAELETYDADVYVQLGFMELVIEIAMGNNPREIEHVEKHLERGFDTIWILTQTKEIQDGLRQRLEDKDLLSDRVVFRLLRDLNTDEIAPK</sequence>
<name>M0H8N2_HALGM</name>
<dbReference type="Proteomes" id="UP000011571">
    <property type="component" value="Unassembled WGS sequence"/>
</dbReference>
<keyword evidence="2" id="KW-1185">Reference proteome</keyword>
<organism evidence="1 2">
    <name type="scientific">Haloferax gibbonsii (strain ATCC 33959 / DSM 4427 / JCM 8863 / NBRC 102184 / NCIMB 2188 / Ma 2.38)</name>
    <dbReference type="NCBI Taxonomy" id="1227459"/>
    <lineage>
        <taxon>Archaea</taxon>
        <taxon>Methanobacteriati</taxon>
        <taxon>Methanobacteriota</taxon>
        <taxon>Stenosarchaea group</taxon>
        <taxon>Halobacteria</taxon>
        <taxon>Halobacteriales</taxon>
        <taxon>Haloferacaceae</taxon>
        <taxon>Haloferax</taxon>
    </lineage>
</organism>
<keyword evidence="1" id="KW-0067">ATP-binding</keyword>
<proteinExistence type="predicted"/>
<dbReference type="AlphaFoldDB" id="M0H8N2"/>
<dbReference type="PATRIC" id="fig|1227459.3.peg.2182"/>
<reference evidence="1 2" key="1">
    <citation type="journal article" date="2014" name="PLoS Genet.">
        <title>Phylogenetically driven sequencing of extremely halophilic archaea reveals strategies for static and dynamic osmo-response.</title>
        <authorList>
            <person name="Becker E.A."/>
            <person name="Seitzer P.M."/>
            <person name="Tritt A."/>
            <person name="Larsen D."/>
            <person name="Krusor M."/>
            <person name="Yao A.I."/>
            <person name="Wu D."/>
            <person name="Madern D."/>
            <person name="Eisen J.A."/>
            <person name="Darling A.E."/>
            <person name="Facciotti M.T."/>
        </authorList>
    </citation>
    <scope>NUCLEOTIDE SEQUENCE [LARGE SCALE GENOMIC DNA]</scope>
    <source>
        <strain evidence="2">ATCC 33959 / DSM 4427 / JCM 8863 / NBRC 102184 / NCIMB 2188 / Ma 2.38</strain>
    </source>
</reference>
<dbReference type="InterPro" id="IPR027417">
    <property type="entry name" value="P-loop_NTPase"/>
</dbReference>
<dbReference type="PANTHER" id="PTHR30121:SF6">
    <property type="entry name" value="SLR6007 PROTEIN"/>
    <property type="match status" value="1"/>
</dbReference>
<dbReference type="InterPro" id="IPR051162">
    <property type="entry name" value="T4SS_component"/>
</dbReference>
<protein>
    <submittedName>
        <fullName evidence="1">ATP-binding protein</fullName>
    </submittedName>
</protein>
<comment type="caution">
    <text evidence="1">The sequence shown here is derived from an EMBL/GenBank/DDBJ whole genome shotgun (WGS) entry which is preliminary data.</text>
</comment>
<dbReference type="SUPFAM" id="SSF52540">
    <property type="entry name" value="P-loop containing nucleoside triphosphate hydrolases"/>
    <property type="match status" value="1"/>
</dbReference>
<evidence type="ECO:0000313" key="1">
    <source>
        <dbReference type="EMBL" id="ELZ80158.1"/>
    </source>
</evidence>
<evidence type="ECO:0000313" key="2">
    <source>
        <dbReference type="Proteomes" id="UP000011571"/>
    </source>
</evidence>
<dbReference type="GO" id="GO:0005524">
    <property type="term" value="F:ATP binding"/>
    <property type="evidence" value="ECO:0007669"/>
    <property type="project" value="UniProtKB-KW"/>
</dbReference>